<accession>A0ACC2DA66</accession>
<evidence type="ECO:0000313" key="1">
    <source>
        <dbReference type="EMBL" id="KAJ7551234.1"/>
    </source>
</evidence>
<name>A0ACC2DA66_DIPCM</name>
<dbReference type="EMBL" id="CM055097">
    <property type="protein sequence ID" value="KAJ7551234.1"/>
    <property type="molecule type" value="Genomic_DNA"/>
</dbReference>
<sequence>MGSEEVHPTVNDIKEPEHFALESRKGNSFSWAESLNVVIEDINGDDDPSTSPEASCKVQTIDSKEEEDSPAISSPEGELALLKAAHALSSVNRRLALSKFFDLKGNINVFCRIRPHSPDEKEAPVGLILKSLEDEIEITSGKMKRNYRFDRIFEPSSSQDDVYSEVEPIVRSALDGHNVCIFAYGQTGTGKTFTMEGSNGNPGIIPQTFQHMFYEASRESSVRYSFSLSMLEIYRNSLRDLLVPRSRGTTDPHGRSLYIQMAGPSIEVENLTEITIISANHAKFLYHRATRVRSTSSTTANETSSRSHCLVRISITRTFSHDLESTSTSKLWLIDLGGSERFSKTKAHGRTLEEGKFINVSLCALADVISALQTRQPHIPYRNSKLTQLLRDSLGMDSKTLVLVHISSKEDDLGETLCSLDFSSRALGVHLGKDFSEEATTKKVAIREDVLSKMKAYEAECQRLSDKIHALEIVMKEKLQSVSLHEQDPDKSDKNTAPADLEHPKITISARERIVRGPLFALPRFMASTVSSRCKKRLNLDSMDQRDFIGEDPSGPAKDQNHKGHSLKHTQKAPKVNISPLSPEPALDSEKRLNPHTEMHEFNLRQEKINALLLKLRKKKPIKTDKEPHG</sequence>
<organism evidence="1 2">
    <name type="scientific">Diphasiastrum complanatum</name>
    <name type="common">Issler's clubmoss</name>
    <name type="synonym">Lycopodium complanatum</name>
    <dbReference type="NCBI Taxonomy" id="34168"/>
    <lineage>
        <taxon>Eukaryota</taxon>
        <taxon>Viridiplantae</taxon>
        <taxon>Streptophyta</taxon>
        <taxon>Embryophyta</taxon>
        <taxon>Tracheophyta</taxon>
        <taxon>Lycopodiopsida</taxon>
        <taxon>Lycopodiales</taxon>
        <taxon>Lycopodiaceae</taxon>
        <taxon>Lycopodioideae</taxon>
        <taxon>Diphasiastrum</taxon>
    </lineage>
</organism>
<reference evidence="2" key="1">
    <citation type="journal article" date="2024" name="Proc. Natl. Acad. Sci. U.S.A.">
        <title>Extraordinary preservation of gene collinearity over three hundred million years revealed in homosporous lycophytes.</title>
        <authorList>
            <person name="Li C."/>
            <person name="Wickell D."/>
            <person name="Kuo L.Y."/>
            <person name="Chen X."/>
            <person name="Nie B."/>
            <person name="Liao X."/>
            <person name="Peng D."/>
            <person name="Ji J."/>
            <person name="Jenkins J."/>
            <person name="Williams M."/>
            <person name="Shu S."/>
            <person name="Plott C."/>
            <person name="Barry K."/>
            <person name="Rajasekar S."/>
            <person name="Grimwood J."/>
            <person name="Han X."/>
            <person name="Sun S."/>
            <person name="Hou Z."/>
            <person name="He W."/>
            <person name="Dai G."/>
            <person name="Sun C."/>
            <person name="Schmutz J."/>
            <person name="Leebens-Mack J.H."/>
            <person name="Li F.W."/>
            <person name="Wang L."/>
        </authorList>
    </citation>
    <scope>NUCLEOTIDE SEQUENCE [LARGE SCALE GENOMIC DNA]</scope>
    <source>
        <strain evidence="2">cv. PW_Plant_1</strain>
    </source>
</reference>
<protein>
    <submittedName>
        <fullName evidence="1">Uncharacterized protein</fullName>
    </submittedName>
</protein>
<keyword evidence="2" id="KW-1185">Reference proteome</keyword>
<dbReference type="Proteomes" id="UP001162992">
    <property type="component" value="Chromosome 6"/>
</dbReference>
<comment type="caution">
    <text evidence="1">The sequence shown here is derived from an EMBL/GenBank/DDBJ whole genome shotgun (WGS) entry which is preliminary data.</text>
</comment>
<evidence type="ECO:0000313" key="2">
    <source>
        <dbReference type="Proteomes" id="UP001162992"/>
    </source>
</evidence>
<proteinExistence type="predicted"/>
<gene>
    <name evidence="1" type="ORF">O6H91_06G006000</name>
</gene>